<feature type="coiled-coil region" evidence="8">
    <location>
        <begin position="63"/>
        <end position="90"/>
    </location>
</feature>
<dbReference type="InterPro" id="IPR001138">
    <property type="entry name" value="Zn2Cys6_DnaBD"/>
</dbReference>
<dbReference type="PANTHER" id="PTHR31313:SF81">
    <property type="entry name" value="TY1 ENHANCER ACTIVATOR"/>
    <property type="match status" value="1"/>
</dbReference>
<dbReference type="Pfam" id="PF04082">
    <property type="entry name" value="Fungal_trans"/>
    <property type="match status" value="1"/>
</dbReference>
<evidence type="ECO:0000313" key="11">
    <source>
        <dbReference type="Proteomes" id="UP001610446"/>
    </source>
</evidence>
<evidence type="ECO:0000256" key="6">
    <source>
        <dbReference type="ARBA" id="ARBA00023163"/>
    </source>
</evidence>
<dbReference type="Gene3D" id="4.10.240.10">
    <property type="entry name" value="Zn(2)-C6 fungal-type DNA-binding domain"/>
    <property type="match status" value="1"/>
</dbReference>
<organism evidence="10 11">
    <name type="scientific">Aspergillus pseudoustus</name>
    <dbReference type="NCBI Taxonomy" id="1810923"/>
    <lineage>
        <taxon>Eukaryota</taxon>
        <taxon>Fungi</taxon>
        <taxon>Dikarya</taxon>
        <taxon>Ascomycota</taxon>
        <taxon>Pezizomycotina</taxon>
        <taxon>Eurotiomycetes</taxon>
        <taxon>Eurotiomycetidae</taxon>
        <taxon>Eurotiales</taxon>
        <taxon>Aspergillaceae</taxon>
        <taxon>Aspergillus</taxon>
        <taxon>Aspergillus subgen. Nidulantes</taxon>
    </lineage>
</organism>
<evidence type="ECO:0000256" key="5">
    <source>
        <dbReference type="ARBA" id="ARBA00023125"/>
    </source>
</evidence>
<evidence type="ECO:0000313" key="10">
    <source>
        <dbReference type="EMBL" id="KAL2851881.1"/>
    </source>
</evidence>
<comment type="subcellular location">
    <subcellularLocation>
        <location evidence="1">Nucleus</location>
    </subcellularLocation>
</comment>
<dbReference type="SMART" id="SM00066">
    <property type="entry name" value="GAL4"/>
    <property type="match status" value="1"/>
</dbReference>
<protein>
    <submittedName>
        <fullName evidence="10">Fungal-specific transcription factor domain-containing protein</fullName>
    </submittedName>
</protein>
<keyword evidence="3" id="KW-0862">Zinc</keyword>
<keyword evidence="7" id="KW-0539">Nucleus</keyword>
<dbReference type="PANTHER" id="PTHR31313">
    <property type="entry name" value="TY1 ENHANCER ACTIVATOR"/>
    <property type="match status" value="1"/>
</dbReference>
<proteinExistence type="predicted"/>
<evidence type="ECO:0000256" key="1">
    <source>
        <dbReference type="ARBA" id="ARBA00004123"/>
    </source>
</evidence>
<dbReference type="InterPro" id="IPR036864">
    <property type="entry name" value="Zn2-C6_fun-type_DNA-bd_sf"/>
</dbReference>
<dbReference type="SMART" id="SM00906">
    <property type="entry name" value="Fungal_trans"/>
    <property type="match status" value="1"/>
</dbReference>
<dbReference type="CDD" id="cd00067">
    <property type="entry name" value="GAL4"/>
    <property type="match status" value="1"/>
</dbReference>
<keyword evidence="5" id="KW-0238">DNA-binding</keyword>
<keyword evidence="2" id="KW-0479">Metal-binding</keyword>
<accession>A0ABR4KHY4</accession>
<dbReference type="EMBL" id="JBFXLU010000028">
    <property type="protein sequence ID" value="KAL2851881.1"/>
    <property type="molecule type" value="Genomic_DNA"/>
</dbReference>
<keyword evidence="8" id="KW-0175">Coiled coil</keyword>
<evidence type="ECO:0000256" key="8">
    <source>
        <dbReference type="SAM" id="Coils"/>
    </source>
</evidence>
<name>A0ABR4KHY4_9EURO</name>
<evidence type="ECO:0000256" key="7">
    <source>
        <dbReference type="ARBA" id="ARBA00023242"/>
    </source>
</evidence>
<evidence type="ECO:0000256" key="3">
    <source>
        <dbReference type="ARBA" id="ARBA00022833"/>
    </source>
</evidence>
<dbReference type="PROSITE" id="PS50048">
    <property type="entry name" value="ZN2_CY6_FUNGAL_2"/>
    <property type="match status" value="1"/>
</dbReference>
<feature type="domain" description="Zn(2)-C6 fungal-type" evidence="9">
    <location>
        <begin position="14"/>
        <end position="44"/>
    </location>
</feature>
<dbReference type="Pfam" id="PF00172">
    <property type="entry name" value="Zn_clus"/>
    <property type="match status" value="1"/>
</dbReference>
<gene>
    <name evidence="10" type="ORF">BJY01DRAFT_208738</name>
</gene>
<keyword evidence="11" id="KW-1185">Reference proteome</keyword>
<evidence type="ECO:0000256" key="4">
    <source>
        <dbReference type="ARBA" id="ARBA00023015"/>
    </source>
</evidence>
<dbReference type="Proteomes" id="UP001610446">
    <property type="component" value="Unassembled WGS sequence"/>
</dbReference>
<dbReference type="PROSITE" id="PS00463">
    <property type="entry name" value="ZN2_CY6_FUNGAL_1"/>
    <property type="match status" value="1"/>
</dbReference>
<dbReference type="InterPro" id="IPR051615">
    <property type="entry name" value="Transcr_Regulatory_Elem"/>
</dbReference>
<evidence type="ECO:0000256" key="2">
    <source>
        <dbReference type="ARBA" id="ARBA00022723"/>
    </source>
</evidence>
<sequence length="674" mass="76676">MSRVEQPRKRVSLACTLCRRKRVRCDGSKPVCGRCASEQEQCEYRHDEERRKGFLRPPSKHQVQALEARVRALEAQLDEYRRRERQFQNSRPQSFHERHAVQLEPGGPPHMQEAGIKDDLADLMGGLSLGEGNELRYFGSRSHLSLVEHQMDTPKVLSSIRPAVSDHGNRDIYNSLAPDTHDKLLTAFWRWQNQWQYLIHKEVFTRSLANHGEDGYCTPLLLASVFALASRYLDVPETRFDGKDPSTAGDAFARQAKALLFDEIEAPRVSTVIAAVLISLKEMAADTEPAGWTYLGIAIRMAYNLGLHIDPSQWVKSGSLTAEGAELRSIAWWGCYMVEKLFTVGIGRPSIILERDVQVPLPPIRAAIDYQPWDDTGEFSTDSQLSLSYSITAFHYACRILQMVVQPLDDIYTPNSSTAWDEKKNIMTKATVELTSFYNSFPSVLRLPSASSKQSAPPHIYCLHIHYHTLIILLYRPFISVPDRLNPLDDLLNEALMSYHETCTKSAEQVTHLLQVYDKLYSLRNISISVVDPARTAAMIHLFNMTSPDTLTQDKSKRLFTQTYHYLQEMQTAWGWAERSTRTLAAISRKWGLQDRLQGLLFLRGGEREQQEQQRQLLSSPDPPSALKDLDPYGFMEWQELTSRAADQDTIDPDLLVMPPGDEPLPLLDFGLED</sequence>
<keyword evidence="6" id="KW-0804">Transcription</keyword>
<keyword evidence="4" id="KW-0805">Transcription regulation</keyword>
<dbReference type="InterPro" id="IPR007219">
    <property type="entry name" value="XnlR_reg_dom"/>
</dbReference>
<comment type="caution">
    <text evidence="10">The sequence shown here is derived from an EMBL/GenBank/DDBJ whole genome shotgun (WGS) entry which is preliminary data.</text>
</comment>
<evidence type="ECO:0000259" key="9">
    <source>
        <dbReference type="PROSITE" id="PS50048"/>
    </source>
</evidence>
<dbReference type="SUPFAM" id="SSF57701">
    <property type="entry name" value="Zn2/Cys6 DNA-binding domain"/>
    <property type="match status" value="1"/>
</dbReference>
<reference evidence="10 11" key="1">
    <citation type="submission" date="2024-07" db="EMBL/GenBank/DDBJ databases">
        <title>Section-level genome sequencing and comparative genomics of Aspergillus sections Usti and Cavernicolus.</title>
        <authorList>
            <consortium name="Lawrence Berkeley National Laboratory"/>
            <person name="Nybo J.L."/>
            <person name="Vesth T.C."/>
            <person name="Theobald S."/>
            <person name="Frisvad J.C."/>
            <person name="Larsen T.O."/>
            <person name="Kjaerboelling I."/>
            <person name="Rothschild-Mancinelli K."/>
            <person name="Lyhne E.K."/>
            <person name="Kogle M.E."/>
            <person name="Barry K."/>
            <person name="Clum A."/>
            <person name="Na H."/>
            <person name="Ledsgaard L."/>
            <person name="Lin J."/>
            <person name="Lipzen A."/>
            <person name="Kuo A."/>
            <person name="Riley R."/>
            <person name="Mondo S."/>
            <person name="Labutti K."/>
            <person name="Haridas S."/>
            <person name="Pangalinan J."/>
            <person name="Salamov A.A."/>
            <person name="Simmons B.A."/>
            <person name="Magnuson J.K."/>
            <person name="Chen J."/>
            <person name="Drula E."/>
            <person name="Henrissat B."/>
            <person name="Wiebenga A."/>
            <person name="Lubbers R.J."/>
            <person name="Gomes A.C."/>
            <person name="Makela M.R."/>
            <person name="Stajich J."/>
            <person name="Grigoriev I.V."/>
            <person name="Mortensen U.H."/>
            <person name="De Vries R.P."/>
            <person name="Baker S.E."/>
            <person name="Andersen M.R."/>
        </authorList>
    </citation>
    <scope>NUCLEOTIDE SEQUENCE [LARGE SCALE GENOMIC DNA]</scope>
    <source>
        <strain evidence="10 11">CBS 123904</strain>
    </source>
</reference>
<dbReference type="CDD" id="cd12148">
    <property type="entry name" value="fungal_TF_MHR"/>
    <property type="match status" value="1"/>
</dbReference>